<gene>
    <name evidence="1" type="ORF">BUTYVIB_00866</name>
</gene>
<reference evidence="1 2" key="1">
    <citation type="submission" date="2010-02" db="EMBL/GenBank/DDBJ databases">
        <authorList>
            <person name="Weinstock G."/>
            <person name="Sodergren E."/>
            <person name="Clifton S."/>
            <person name="Fulton L."/>
            <person name="Fulton B."/>
            <person name="Courtney L."/>
            <person name="Fronick C."/>
            <person name="Harrison M."/>
            <person name="Strong C."/>
            <person name="Farmer C."/>
            <person name="Delahaunty K."/>
            <person name="Markovic C."/>
            <person name="Hall O."/>
            <person name="Minx P."/>
            <person name="Tomlinson C."/>
            <person name="Mitreva M."/>
            <person name="Nelson J."/>
            <person name="Hou S."/>
            <person name="Wollam A."/>
            <person name="Pepin K.H."/>
            <person name="Johnson M."/>
            <person name="Bhonagiri V."/>
            <person name="Zhang X."/>
            <person name="Suruliraj S."/>
            <person name="Warren W."/>
            <person name="Chinwalla A."/>
            <person name="Mardis E.R."/>
            <person name="Wilson R.K."/>
        </authorList>
    </citation>
    <scope>NUCLEOTIDE SEQUENCE [LARGE SCALE GENOMIC DNA]</scope>
    <source>
        <strain evidence="1 2">DSM 2876</strain>
    </source>
</reference>
<name>D4RYG1_9FIRM</name>
<sequence length="512" mass="61101">MRKEHILVNEIITDHRERMLNLKKYYPFFELAKTSFSWFMEGRYEDRLDMGYIIMAVLRFFIEENNFKEREVTYPEYATFMKSCILRDFGIVAGDREYKELTDFVFDKLKNDGRPFSFVYYDPVDRIKKTSRVRLLESRIEDGVVWYSISPEGIEFYLDTKEIRDESRISVEQLLLEKMIKSKDFKGGTEVVRRINEEVKRLRIKKNQVMELLTTDIFAGLDSYKEFFNTGIKWFDEEQKLFVKNKELIETALKRTENDINPVQGESFRTGREIHRLDTELKVAMNNHSELLKACTELGIKADEIIKKGKLTRLRTRFDFKGIMNRIIKEDKTDILEYIAAPFFMLNIKKTFDVGKVEDLLSYRPENEEKPEKKVELTEKDIVFEDELDERRFNRNTRTLFLILLRLLKEKKTVMFTEYNERVRNILSDKVLENGDYYTFLIHLCEKKEYVLEQGEASEDTFLDAMIKEYMNEPEFSEFIGMHFYLELAGGEEEEIETSHIANVTNFRIILV</sequence>
<comment type="caution">
    <text evidence="1">The sequence shown here is derived from an EMBL/GenBank/DDBJ whole genome shotgun (WGS) entry which is preliminary data.</text>
</comment>
<dbReference type="STRING" id="45851.BHV86_01750"/>
<keyword evidence="2" id="KW-1185">Reference proteome</keyword>
<dbReference type="HOGENOM" id="CLU_527583_0_0_9"/>
<evidence type="ECO:0000313" key="1">
    <source>
        <dbReference type="EMBL" id="EFF69061.1"/>
    </source>
</evidence>
<dbReference type="AlphaFoldDB" id="D4RYG1"/>
<evidence type="ECO:0000313" key="2">
    <source>
        <dbReference type="Proteomes" id="UP000006238"/>
    </source>
</evidence>
<dbReference type="EMBL" id="ABWN01000022">
    <property type="protein sequence ID" value="EFF69061.1"/>
    <property type="molecule type" value="Genomic_DNA"/>
</dbReference>
<organism evidence="1 2">
    <name type="scientific">Eshraghiella crossota DSM 2876</name>
    <dbReference type="NCBI Taxonomy" id="511680"/>
    <lineage>
        <taxon>Bacteria</taxon>
        <taxon>Bacillati</taxon>
        <taxon>Bacillota</taxon>
        <taxon>Clostridia</taxon>
        <taxon>Lachnospirales</taxon>
        <taxon>Lachnospiraceae</taxon>
        <taxon>Eshraghiella</taxon>
    </lineage>
</organism>
<dbReference type="RefSeq" id="WP_005602022.1">
    <property type="nucleotide sequence ID" value="NZ_GG663521.1"/>
</dbReference>
<protein>
    <submittedName>
        <fullName evidence="1">Uncharacterized protein</fullName>
    </submittedName>
</protein>
<proteinExistence type="predicted"/>
<dbReference type="eggNOG" id="ENOG502Z9J5">
    <property type="taxonomic scope" value="Bacteria"/>
</dbReference>
<dbReference type="Proteomes" id="UP000006238">
    <property type="component" value="Unassembled WGS sequence"/>
</dbReference>
<accession>D4RYG1</accession>